<dbReference type="Pfam" id="PF12937">
    <property type="entry name" value="F-box-like"/>
    <property type="match status" value="1"/>
</dbReference>
<dbReference type="EMBL" id="BAABUK010000009">
    <property type="protein sequence ID" value="GAA5811051.1"/>
    <property type="molecule type" value="Genomic_DNA"/>
</dbReference>
<evidence type="ECO:0000259" key="2">
    <source>
        <dbReference type="PROSITE" id="PS50181"/>
    </source>
</evidence>
<dbReference type="SUPFAM" id="SSF52047">
    <property type="entry name" value="RNI-like"/>
    <property type="match status" value="2"/>
</dbReference>
<comment type="caution">
    <text evidence="3">The sequence shown here is derived from an EMBL/GenBank/DDBJ whole genome shotgun (WGS) entry which is preliminary data.</text>
</comment>
<dbReference type="SMART" id="SM00367">
    <property type="entry name" value="LRR_CC"/>
    <property type="match status" value="9"/>
</dbReference>
<accession>A0ABP9YW11</accession>
<gene>
    <name evidence="3" type="ORF">MFLAVUS_004480</name>
</gene>
<dbReference type="PANTHER" id="PTHR13318:SF190">
    <property type="entry name" value="PARTNER OF PAIRED, ISOFORM B"/>
    <property type="match status" value="1"/>
</dbReference>
<dbReference type="SUPFAM" id="SSF81383">
    <property type="entry name" value="F-box domain"/>
    <property type="match status" value="1"/>
</dbReference>
<dbReference type="Gene3D" id="1.20.1280.50">
    <property type="match status" value="1"/>
</dbReference>
<organism evidence="3 4">
    <name type="scientific">Mucor flavus</name>
    <dbReference type="NCBI Taxonomy" id="439312"/>
    <lineage>
        <taxon>Eukaryota</taxon>
        <taxon>Fungi</taxon>
        <taxon>Fungi incertae sedis</taxon>
        <taxon>Mucoromycota</taxon>
        <taxon>Mucoromycotina</taxon>
        <taxon>Mucoromycetes</taxon>
        <taxon>Mucorales</taxon>
        <taxon>Mucorineae</taxon>
        <taxon>Mucoraceae</taxon>
        <taxon>Mucor</taxon>
    </lineage>
</organism>
<keyword evidence="4" id="KW-1185">Reference proteome</keyword>
<name>A0ABP9YW11_9FUNG</name>
<feature type="region of interest" description="Disordered" evidence="1">
    <location>
        <begin position="425"/>
        <end position="444"/>
    </location>
</feature>
<evidence type="ECO:0000313" key="3">
    <source>
        <dbReference type="EMBL" id="GAA5811051.1"/>
    </source>
</evidence>
<dbReference type="InterPro" id="IPR001810">
    <property type="entry name" value="F-box_dom"/>
</dbReference>
<dbReference type="Proteomes" id="UP001473302">
    <property type="component" value="Unassembled WGS sequence"/>
</dbReference>
<dbReference type="InterPro" id="IPR032675">
    <property type="entry name" value="LRR_dom_sf"/>
</dbReference>
<reference evidence="3 4" key="1">
    <citation type="submission" date="2024-04" db="EMBL/GenBank/DDBJ databases">
        <title>genome sequences of Mucor flavus KT1a and Helicostylum pulchrum KT1b strains isolated from the surface of a dry-aged beef.</title>
        <authorList>
            <person name="Toyotome T."/>
            <person name="Hosono M."/>
            <person name="Torimaru M."/>
            <person name="Fukuda K."/>
            <person name="Mikami N."/>
        </authorList>
    </citation>
    <scope>NUCLEOTIDE SEQUENCE [LARGE SCALE GENOMIC DNA]</scope>
    <source>
        <strain evidence="3 4">KT1a</strain>
    </source>
</reference>
<dbReference type="InterPro" id="IPR057207">
    <property type="entry name" value="FBXL15_LRR"/>
</dbReference>
<dbReference type="Gene3D" id="3.80.10.10">
    <property type="entry name" value="Ribonuclease Inhibitor"/>
    <property type="match status" value="2"/>
</dbReference>
<dbReference type="PROSITE" id="PS50181">
    <property type="entry name" value="FBOX"/>
    <property type="match status" value="1"/>
</dbReference>
<dbReference type="InterPro" id="IPR036047">
    <property type="entry name" value="F-box-like_dom_sf"/>
</dbReference>
<dbReference type="Pfam" id="PF25372">
    <property type="entry name" value="DUF7885"/>
    <property type="match status" value="1"/>
</dbReference>
<feature type="domain" description="F-box" evidence="2">
    <location>
        <begin position="1"/>
        <end position="47"/>
    </location>
</feature>
<dbReference type="SMART" id="SM00256">
    <property type="entry name" value="FBOX"/>
    <property type="match status" value="1"/>
</dbReference>
<dbReference type="Pfam" id="PF13516">
    <property type="entry name" value="LRR_6"/>
    <property type="match status" value="1"/>
</dbReference>
<proteinExistence type="predicted"/>
<sequence>MSLVTKLPDELQIKILKELPVQDLLKSTMVCHKWNKLVYDGSLWTTLNVTPFYKTIPTEHILKLVKCSSHFLRTANFRGCIQLTGHSLRVLAENCPNTQVLIIKDCRGLSASSIGYCLQKLNQLTVLDVSGLDTIKMTTLLGLSLAKLQKLNMSWCRNITGPGIISMITTCSNIQYLKLNGCPQLDHITMSSLGSCLPHLSHLSLAACTSLVDTALLSFLKSHSHHKLTHLNLSSCARLTDASLRNLAIYSNTLSHLELAGCVLLTDQGFSFLSPRLRTLVYLDLEDVHQITGATVRSIAKYQPRLESFCLSNCTHILDDSIKYLVLQGICHRLQHIELDNCNITDQVLNTIAIYLEQQQKRKTSTDSNSSFFSFASRRISVEVLDCSSITESGVKDALAKASPMLTIKSFYSFQQENIDLSNHYSNGRHATGRRGHAAGQHQSSANCIIL</sequence>
<evidence type="ECO:0000256" key="1">
    <source>
        <dbReference type="SAM" id="MobiDB-lite"/>
    </source>
</evidence>
<dbReference type="PANTHER" id="PTHR13318">
    <property type="entry name" value="PARTNER OF PAIRED, ISOFORM B-RELATED"/>
    <property type="match status" value="1"/>
</dbReference>
<dbReference type="InterPro" id="IPR001611">
    <property type="entry name" value="Leu-rich_rpt"/>
</dbReference>
<evidence type="ECO:0000313" key="4">
    <source>
        <dbReference type="Proteomes" id="UP001473302"/>
    </source>
</evidence>
<dbReference type="InterPro" id="IPR006553">
    <property type="entry name" value="Leu-rich_rpt_Cys-con_subtyp"/>
</dbReference>
<protein>
    <recommendedName>
        <fullName evidence="2">F-box domain-containing protein</fullName>
    </recommendedName>
</protein>